<dbReference type="Gene3D" id="3.30.530.20">
    <property type="match status" value="1"/>
</dbReference>
<evidence type="ECO:0000256" key="1">
    <source>
        <dbReference type="ARBA" id="ARBA00006817"/>
    </source>
</evidence>
<feature type="domain" description="Activator of Hsp90 ATPase homologue 1/2-like C-terminal" evidence="2">
    <location>
        <begin position="16"/>
        <end position="143"/>
    </location>
</feature>
<dbReference type="STRING" id="31958.SD37_36495"/>
<sequence length="146" mass="15670">MTVKHATFTIERVYPAPPERVFAAWADPAAKAGWFTVPGGGHSLDFRVGGREVTTGPSDDGKRMVFDARYEDIAENERIVYSGTLSANDVLATVSVTTVLLEAADGGTRLTLVEQGTFLDGHEEPSWREEGTATWLDALGTALSAV</sequence>
<dbReference type="Pfam" id="PF08327">
    <property type="entry name" value="AHSA1"/>
    <property type="match status" value="1"/>
</dbReference>
<dbReference type="InterPro" id="IPR023393">
    <property type="entry name" value="START-like_dom_sf"/>
</dbReference>
<comment type="similarity">
    <text evidence="1">Belongs to the AHA1 family.</text>
</comment>
<dbReference type="KEGG" id="aori:SD37_36495"/>
<evidence type="ECO:0000313" key="3">
    <source>
        <dbReference type="EMBL" id="ANN20550.1"/>
    </source>
</evidence>
<reference evidence="3 4" key="1">
    <citation type="journal article" date="2015" name="Genome Announc.">
        <title>Draft Genome Sequence of Norvancomycin-Producing Strain Amycolatopsis orientalis CPCC200066.</title>
        <authorList>
            <person name="Lei X."/>
            <person name="Yuan F."/>
            <person name="Shi Y."/>
            <person name="Li X."/>
            <person name="Wang L."/>
            <person name="Hong B."/>
        </authorList>
    </citation>
    <scope>NUCLEOTIDE SEQUENCE [LARGE SCALE GENOMIC DNA]</scope>
    <source>
        <strain evidence="3 4">B-37</strain>
    </source>
</reference>
<dbReference type="AlphaFoldDB" id="A0A193C8A4"/>
<dbReference type="EMBL" id="CP016174">
    <property type="protein sequence ID" value="ANN20550.1"/>
    <property type="molecule type" value="Genomic_DNA"/>
</dbReference>
<keyword evidence="4" id="KW-1185">Reference proteome</keyword>
<name>A0A193C8A4_AMYOR</name>
<protein>
    <submittedName>
        <fullName evidence="3">Polyketide cyclase</fullName>
    </submittedName>
</protein>
<evidence type="ECO:0000313" key="4">
    <source>
        <dbReference type="Proteomes" id="UP000093695"/>
    </source>
</evidence>
<dbReference type="SUPFAM" id="SSF55961">
    <property type="entry name" value="Bet v1-like"/>
    <property type="match status" value="1"/>
</dbReference>
<gene>
    <name evidence="3" type="ORF">SD37_36495</name>
</gene>
<proteinExistence type="inferred from homology"/>
<evidence type="ECO:0000259" key="2">
    <source>
        <dbReference type="Pfam" id="PF08327"/>
    </source>
</evidence>
<dbReference type="InterPro" id="IPR013538">
    <property type="entry name" value="ASHA1/2-like_C"/>
</dbReference>
<organism evidence="3 4">
    <name type="scientific">Amycolatopsis orientalis</name>
    <name type="common">Nocardia orientalis</name>
    <dbReference type="NCBI Taxonomy" id="31958"/>
    <lineage>
        <taxon>Bacteria</taxon>
        <taxon>Bacillati</taxon>
        <taxon>Actinomycetota</taxon>
        <taxon>Actinomycetes</taxon>
        <taxon>Pseudonocardiales</taxon>
        <taxon>Pseudonocardiaceae</taxon>
        <taxon>Amycolatopsis</taxon>
    </lineage>
</organism>
<dbReference type="Proteomes" id="UP000093695">
    <property type="component" value="Chromosome"/>
</dbReference>
<dbReference type="eggNOG" id="COG3832">
    <property type="taxonomic scope" value="Bacteria"/>
</dbReference>
<accession>A0A193C8A4</accession>
<dbReference type="RefSeq" id="WP_044854536.1">
    <property type="nucleotide sequence ID" value="NZ_CP016174.1"/>
</dbReference>